<dbReference type="RefSeq" id="WP_203819707.1">
    <property type="nucleotide sequence ID" value="NZ_BAAABP010000052.1"/>
</dbReference>
<proteinExistence type="predicted"/>
<dbReference type="Gene3D" id="1.10.1200.10">
    <property type="entry name" value="ACP-like"/>
    <property type="match status" value="1"/>
</dbReference>
<organism evidence="2 3">
    <name type="scientific">Paractinoplanes ferrugineus</name>
    <dbReference type="NCBI Taxonomy" id="113564"/>
    <lineage>
        <taxon>Bacteria</taxon>
        <taxon>Bacillati</taxon>
        <taxon>Actinomycetota</taxon>
        <taxon>Actinomycetes</taxon>
        <taxon>Micromonosporales</taxon>
        <taxon>Micromonosporaceae</taxon>
        <taxon>Paractinoplanes</taxon>
    </lineage>
</organism>
<comment type="caution">
    <text evidence="2">The sequence shown here is derived from an EMBL/GenBank/DDBJ whole genome shotgun (WGS) entry which is preliminary data.</text>
</comment>
<evidence type="ECO:0000313" key="3">
    <source>
        <dbReference type="Proteomes" id="UP000598174"/>
    </source>
</evidence>
<evidence type="ECO:0000259" key="1">
    <source>
        <dbReference type="PROSITE" id="PS50075"/>
    </source>
</evidence>
<name>A0A919MEZ1_9ACTN</name>
<accession>A0A919MEZ1</accession>
<dbReference type="Pfam" id="PF00550">
    <property type="entry name" value="PP-binding"/>
    <property type="match status" value="1"/>
</dbReference>
<gene>
    <name evidence="2" type="ORF">Afe05nite_51030</name>
</gene>
<dbReference type="InterPro" id="IPR036736">
    <property type="entry name" value="ACP-like_sf"/>
</dbReference>
<protein>
    <recommendedName>
        <fullName evidence="1">Carrier domain-containing protein</fullName>
    </recommendedName>
</protein>
<dbReference type="PROSITE" id="PS50075">
    <property type="entry name" value="CARRIER"/>
    <property type="match status" value="1"/>
</dbReference>
<dbReference type="Proteomes" id="UP000598174">
    <property type="component" value="Unassembled WGS sequence"/>
</dbReference>
<reference evidence="2" key="1">
    <citation type="submission" date="2021-01" db="EMBL/GenBank/DDBJ databases">
        <title>Whole genome shotgun sequence of Actinoplanes ferrugineus NBRC 15555.</title>
        <authorList>
            <person name="Komaki H."/>
            <person name="Tamura T."/>
        </authorList>
    </citation>
    <scope>NUCLEOTIDE SEQUENCE</scope>
    <source>
        <strain evidence="2">NBRC 15555</strain>
    </source>
</reference>
<sequence length="81" mass="8752">MWNDEFEQIIRRYLVLPAEQPLPADAQLAGLGLDSLGTVSVLMDLEEAFSVTFTDEQLVPETFATATALWGALSELPVAAG</sequence>
<dbReference type="SUPFAM" id="SSF47336">
    <property type="entry name" value="ACP-like"/>
    <property type="match status" value="1"/>
</dbReference>
<dbReference type="InterPro" id="IPR009081">
    <property type="entry name" value="PP-bd_ACP"/>
</dbReference>
<dbReference type="AlphaFoldDB" id="A0A919MEZ1"/>
<keyword evidence="3" id="KW-1185">Reference proteome</keyword>
<feature type="domain" description="Carrier" evidence="1">
    <location>
        <begin position="1"/>
        <end position="77"/>
    </location>
</feature>
<evidence type="ECO:0000313" key="2">
    <source>
        <dbReference type="EMBL" id="GIE13263.1"/>
    </source>
</evidence>
<dbReference type="EMBL" id="BOMM01000047">
    <property type="protein sequence ID" value="GIE13263.1"/>
    <property type="molecule type" value="Genomic_DNA"/>
</dbReference>